<dbReference type="SMART" id="SM00672">
    <property type="entry name" value="CAP10"/>
    <property type="match status" value="1"/>
</dbReference>
<keyword evidence="5" id="KW-1185">Reference proteome</keyword>
<name>A0ABD3PRH7_9STRA</name>
<comment type="caution">
    <text evidence="4">The sequence shown here is derived from an EMBL/GenBank/DDBJ whole genome shotgun (WGS) entry which is preliminary data.</text>
</comment>
<comment type="similarity">
    <text evidence="1">Belongs to the glycosyltransferase 90 family.</text>
</comment>
<sequence length="355" mass="40757">MFVSSKAAEVVPDDLKRMHKRMNYDRINDRKNRDPRTIENRNAMPLDEKSYKLNPLIKPDGYPWHRWSKPSSNTDGYALNTTKFVRILSRLGQGENDLGAVTPNQYTVGGVELTPDIIRLGTKVRPYIIRNGTVLRPDGRTGMFVTLVQRAVEMATSSSSQSPRMKLLSEGDIPLIFDANDYPWCGDDLVPIFRLNAIASADGCKHTWPAMSLTYFSDPTNVQLTESPYQWDAMMSEWDATYGKFDDKISKVVWRGRITGYTYRNGERPRQNLIRYSRDYLDIMDIKPSTKKSLIKQDDFQLYKAILDIDGNAWSARLGKLLCYNSVVIKVEPEFVGYWEVSDVNSKQYLFGEKE</sequence>
<dbReference type="Proteomes" id="UP001530315">
    <property type="component" value="Unassembled WGS sequence"/>
</dbReference>
<proteinExistence type="inferred from homology"/>
<dbReference type="GO" id="GO:0016740">
    <property type="term" value="F:transferase activity"/>
    <property type="evidence" value="ECO:0007669"/>
    <property type="project" value="UniProtKB-KW"/>
</dbReference>
<feature type="domain" description="Glycosyl transferase CAP10" evidence="3">
    <location>
        <begin position="172"/>
        <end position="354"/>
    </location>
</feature>
<dbReference type="EMBL" id="JALLAZ020000668">
    <property type="protein sequence ID" value="KAL3789816.1"/>
    <property type="molecule type" value="Genomic_DNA"/>
</dbReference>
<dbReference type="AlphaFoldDB" id="A0ABD3PRH7"/>
<evidence type="ECO:0000256" key="2">
    <source>
        <dbReference type="ARBA" id="ARBA00022679"/>
    </source>
</evidence>
<evidence type="ECO:0000313" key="4">
    <source>
        <dbReference type="EMBL" id="KAL3789816.1"/>
    </source>
</evidence>
<dbReference type="InterPro" id="IPR006598">
    <property type="entry name" value="CAP10"/>
</dbReference>
<gene>
    <name evidence="4" type="ORF">ACHAW5_011239</name>
</gene>
<accession>A0ABD3PRH7</accession>
<evidence type="ECO:0000313" key="5">
    <source>
        <dbReference type="Proteomes" id="UP001530315"/>
    </source>
</evidence>
<reference evidence="4 5" key="1">
    <citation type="submission" date="2024-10" db="EMBL/GenBank/DDBJ databases">
        <title>Updated reference genomes for cyclostephanoid diatoms.</title>
        <authorList>
            <person name="Roberts W.R."/>
            <person name="Alverson A.J."/>
        </authorList>
    </citation>
    <scope>NUCLEOTIDE SEQUENCE [LARGE SCALE GENOMIC DNA]</scope>
    <source>
        <strain evidence="4 5">AJA276-08</strain>
    </source>
</reference>
<dbReference type="PANTHER" id="PTHR12203:SF35">
    <property type="entry name" value="PROTEIN O-GLUCOSYLTRANSFERASE 1"/>
    <property type="match status" value="1"/>
</dbReference>
<evidence type="ECO:0000259" key="3">
    <source>
        <dbReference type="SMART" id="SM00672"/>
    </source>
</evidence>
<dbReference type="Pfam" id="PF05686">
    <property type="entry name" value="Glyco_transf_90"/>
    <property type="match status" value="1"/>
</dbReference>
<keyword evidence="2" id="KW-0808">Transferase</keyword>
<dbReference type="PANTHER" id="PTHR12203">
    <property type="entry name" value="KDEL LYS-ASP-GLU-LEU CONTAINING - RELATED"/>
    <property type="match status" value="1"/>
</dbReference>
<dbReference type="InterPro" id="IPR051091">
    <property type="entry name" value="O-Glucosyltr/Glycosyltrsf_90"/>
</dbReference>
<protein>
    <recommendedName>
        <fullName evidence="3">Glycosyl transferase CAP10 domain-containing protein</fullName>
    </recommendedName>
</protein>
<evidence type="ECO:0000256" key="1">
    <source>
        <dbReference type="ARBA" id="ARBA00010118"/>
    </source>
</evidence>
<organism evidence="4 5">
    <name type="scientific">Stephanodiscus triporus</name>
    <dbReference type="NCBI Taxonomy" id="2934178"/>
    <lineage>
        <taxon>Eukaryota</taxon>
        <taxon>Sar</taxon>
        <taxon>Stramenopiles</taxon>
        <taxon>Ochrophyta</taxon>
        <taxon>Bacillariophyta</taxon>
        <taxon>Coscinodiscophyceae</taxon>
        <taxon>Thalassiosirophycidae</taxon>
        <taxon>Stephanodiscales</taxon>
        <taxon>Stephanodiscaceae</taxon>
        <taxon>Stephanodiscus</taxon>
    </lineage>
</organism>